<reference evidence="2 3" key="1">
    <citation type="journal article" date="2009" name="PLoS ONE">
        <title>Rapid evolution of virulence and drug resistance in the emerging zoonotic pathogen Streptococcus suis.</title>
        <authorList>
            <person name="Holden M.T.G."/>
            <person name="Hauser H."/>
            <person name="Sanders M."/>
            <person name="Ngo T.H."/>
            <person name="Cherevach I."/>
            <person name="Cronin A."/>
            <person name="Goodhead I."/>
            <person name="Mungall K."/>
            <person name="Quail M.A."/>
            <person name="Price C."/>
            <person name="Rabbinowitsch E."/>
            <person name="Sharp S."/>
            <person name="Croucher N.J."/>
            <person name="Chieu T.B."/>
            <person name="Mai N.T.H."/>
            <person name="Diep T.S."/>
            <person name="Chinh N.T."/>
            <person name="Kehoe M."/>
            <person name="Leigh J.A."/>
            <person name="Ward P.N."/>
            <person name="Dowson C.G."/>
            <person name="Whatmore A.M."/>
            <person name="Chanter N."/>
            <person name="Iversen P."/>
            <person name="Gottschalk M."/>
            <person name="Slater J.D."/>
            <person name="Smith H.E."/>
            <person name="Spratt B.G."/>
            <person name="Xu J."/>
            <person name="Ye C."/>
            <person name="Bentley S."/>
            <person name="Barrell B.G."/>
            <person name="Schultsz C."/>
            <person name="Maskell D.J."/>
            <person name="Parkhill J."/>
        </authorList>
    </citation>
    <scope>NUCLEOTIDE SEQUENCE [LARGE SCALE GENOMIC DNA]</scope>
    <source>
        <strain evidence="2 3">BM407</strain>
    </source>
</reference>
<keyword evidence="1" id="KW-0472">Membrane</keyword>
<name>A0A0H3MX98_STRS4</name>
<evidence type="ECO:0000313" key="2">
    <source>
        <dbReference type="EMBL" id="CAZ56627.1"/>
    </source>
</evidence>
<dbReference type="HOGENOM" id="CLU_2720491_0_0_9"/>
<keyword evidence="1" id="KW-1133">Transmembrane helix</keyword>
<dbReference type="AlphaFoldDB" id="A0A0H3MX98"/>
<evidence type="ECO:0000256" key="1">
    <source>
        <dbReference type="SAM" id="Phobius"/>
    </source>
</evidence>
<proteinExistence type="predicted"/>
<protein>
    <submittedName>
        <fullName evidence="2">Membrane protein</fullName>
    </submittedName>
</protein>
<accession>A0A0H3MX98</accession>
<feature type="transmembrane region" description="Helical" evidence="1">
    <location>
        <begin position="53"/>
        <end position="71"/>
    </location>
</feature>
<dbReference type="PATRIC" id="fig|568814.3.peg.1806"/>
<gene>
    <name evidence="2" type="ordered locus">SSUBM407_1771</name>
</gene>
<sequence>MDGRVLSHSQHLQEVPMKTLLKKIRLAALSILLYNLILILSIWLGKVSSKEEFMIAVAGNAVMMGLSFVHLHNQVSDEFHGKVEEPSA</sequence>
<keyword evidence="3" id="KW-1185">Reference proteome</keyword>
<dbReference type="Proteomes" id="UP000009077">
    <property type="component" value="Chromosome"/>
</dbReference>
<keyword evidence="1" id="KW-0812">Transmembrane</keyword>
<feature type="transmembrane region" description="Helical" evidence="1">
    <location>
        <begin position="26"/>
        <end position="47"/>
    </location>
</feature>
<evidence type="ECO:0000313" key="3">
    <source>
        <dbReference type="Proteomes" id="UP000009077"/>
    </source>
</evidence>
<dbReference type="EMBL" id="FM252032">
    <property type="protein sequence ID" value="CAZ56627.1"/>
    <property type="molecule type" value="Genomic_DNA"/>
</dbReference>
<organism evidence="2 3">
    <name type="scientific">Streptococcus suis (strain BM407)</name>
    <dbReference type="NCBI Taxonomy" id="568814"/>
    <lineage>
        <taxon>Bacteria</taxon>
        <taxon>Bacillati</taxon>
        <taxon>Bacillota</taxon>
        <taxon>Bacilli</taxon>
        <taxon>Lactobacillales</taxon>
        <taxon>Streptococcaceae</taxon>
        <taxon>Streptococcus</taxon>
    </lineage>
</organism>
<dbReference type="KEGG" id="ssb:SSUBM407_1771"/>